<dbReference type="Proteomes" id="UP000002508">
    <property type="component" value="Chromosome"/>
</dbReference>
<dbReference type="GO" id="GO:0005737">
    <property type="term" value="C:cytoplasm"/>
    <property type="evidence" value="ECO:0007669"/>
    <property type="project" value="TreeGrafter"/>
</dbReference>
<accession>B8G8Q4</accession>
<dbReference type="EMBL" id="CP001337">
    <property type="protein sequence ID" value="ACL24316.1"/>
    <property type="molecule type" value="Genomic_DNA"/>
</dbReference>
<dbReference type="RefSeq" id="WP_012616680.1">
    <property type="nucleotide sequence ID" value="NC_011831.1"/>
</dbReference>
<dbReference type="KEGG" id="cag:Cagg_1409"/>
<dbReference type="PANTHER" id="PTHR31285:SF0">
    <property type="entry name" value="NICOTINAMIDE MONONUCLEOTIDE ADENYLYLTRANSFERASE"/>
    <property type="match status" value="1"/>
</dbReference>
<dbReference type="GO" id="GO:0016887">
    <property type="term" value="F:ATP hydrolysis activity"/>
    <property type="evidence" value="ECO:0007669"/>
    <property type="project" value="TreeGrafter"/>
</dbReference>
<dbReference type="Gene3D" id="3.90.950.20">
    <property type="entry name" value="CinA-like"/>
    <property type="match status" value="1"/>
</dbReference>
<dbReference type="PANTHER" id="PTHR31285">
    <property type="entry name" value="NICOTINAMIDE MONONUCLEOTIDE ADENYLYLTRANSFERASE"/>
    <property type="match status" value="1"/>
</dbReference>
<proteinExistence type="predicted"/>
<evidence type="ECO:0000313" key="1">
    <source>
        <dbReference type="EMBL" id="ACL24316.1"/>
    </source>
</evidence>
<sequence length="165" mass="17410">MIVPPDLIEPITAIHAAPHRLVLAFAGAGSLGLAWLHAIAGSSRTILEAIDAYSPPSLAQLTGNLAAPAVSALTAQAMATWAYQRAQALSSGEWPLLGIGLTAAIITDRARRGPDHAFLAIHSSDGISTTHLTMERTVQQRSDQEIYVSRWLISEIARACGVPGK</sequence>
<organism evidence="1 2">
    <name type="scientific">Chloroflexus aggregans (strain MD-66 / DSM 9485)</name>
    <dbReference type="NCBI Taxonomy" id="326427"/>
    <lineage>
        <taxon>Bacteria</taxon>
        <taxon>Bacillati</taxon>
        <taxon>Chloroflexota</taxon>
        <taxon>Chloroflexia</taxon>
        <taxon>Chloroflexales</taxon>
        <taxon>Chloroflexineae</taxon>
        <taxon>Chloroflexaceae</taxon>
        <taxon>Chloroflexus</taxon>
    </lineage>
</organism>
<gene>
    <name evidence="1" type="ordered locus">Cagg_1409</name>
</gene>
<keyword evidence="2" id="KW-1185">Reference proteome</keyword>
<reference evidence="1" key="1">
    <citation type="submission" date="2008-12" db="EMBL/GenBank/DDBJ databases">
        <title>Complete sequence of Chloroflexus aggregans DSM 9485.</title>
        <authorList>
            <consortium name="US DOE Joint Genome Institute"/>
            <person name="Lucas S."/>
            <person name="Copeland A."/>
            <person name="Lapidus A."/>
            <person name="Glavina del Rio T."/>
            <person name="Dalin E."/>
            <person name="Tice H."/>
            <person name="Pitluck S."/>
            <person name="Foster B."/>
            <person name="Larimer F."/>
            <person name="Land M."/>
            <person name="Hauser L."/>
            <person name="Kyrpides N."/>
            <person name="Mikhailova N."/>
            <person name="Bryant D."/>
            <person name="Richardson P."/>
        </authorList>
    </citation>
    <scope>NUCLEOTIDE SEQUENCE</scope>
    <source>
        <strain evidence="1">DSM 9485</strain>
    </source>
</reference>
<dbReference type="InterPro" id="IPR036653">
    <property type="entry name" value="CinA-like_C"/>
</dbReference>
<dbReference type="eggNOG" id="COG1057">
    <property type="taxonomic scope" value="Bacteria"/>
</dbReference>
<evidence type="ECO:0000313" key="2">
    <source>
        <dbReference type="Proteomes" id="UP000002508"/>
    </source>
</evidence>
<dbReference type="GO" id="GO:0000309">
    <property type="term" value="F:nicotinamide-nucleotide adenylyltransferase activity"/>
    <property type="evidence" value="ECO:0007669"/>
    <property type="project" value="TreeGrafter"/>
</dbReference>
<dbReference type="HOGENOM" id="CLU_1640768_0_0_0"/>
<name>B8G8Q4_CHLAD</name>
<dbReference type="AlphaFoldDB" id="B8G8Q4"/>
<dbReference type="STRING" id="326427.Cagg_1409"/>
<protein>
    <submittedName>
        <fullName evidence="1">Uncharacterized protein</fullName>
    </submittedName>
</protein>